<protein>
    <submittedName>
        <fullName evidence="5 6">WD repeat-containing protein 31 isoform X1</fullName>
    </submittedName>
</protein>
<dbReference type="PROSITE" id="PS00678">
    <property type="entry name" value="WD_REPEATS_1"/>
    <property type="match status" value="1"/>
</dbReference>
<name>A0ABM5F6W6_9SAUR</name>
<feature type="repeat" description="WD" evidence="3">
    <location>
        <begin position="145"/>
        <end position="186"/>
    </location>
</feature>
<dbReference type="Proteomes" id="UP001652642">
    <property type="component" value="Chromosome Z"/>
</dbReference>
<dbReference type="RefSeq" id="XP_072841144.1">
    <property type="nucleotide sequence ID" value="XM_072985043.1"/>
</dbReference>
<dbReference type="InterPro" id="IPR020472">
    <property type="entry name" value="WD40_PAC1"/>
</dbReference>
<feature type="repeat" description="WD" evidence="3">
    <location>
        <begin position="300"/>
        <end position="322"/>
    </location>
</feature>
<dbReference type="SMART" id="SM00320">
    <property type="entry name" value="WD40"/>
    <property type="match status" value="6"/>
</dbReference>
<dbReference type="InterPro" id="IPR019775">
    <property type="entry name" value="WD40_repeat_CS"/>
</dbReference>
<dbReference type="PRINTS" id="PR00320">
    <property type="entry name" value="GPROTEINBRPT"/>
</dbReference>
<dbReference type="InterPro" id="IPR015943">
    <property type="entry name" value="WD40/YVTN_repeat-like_dom_sf"/>
</dbReference>
<dbReference type="RefSeq" id="XP_072841145.1">
    <property type="nucleotide sequence ID" value="XM_072985044.1"/>
</dbReference>
<feature type="repeat" description="WD" evidence="3">
    <location>
        <begin position="187"/>
        <end position="228"/>
    </location>
</feature>
<dbReference type="InterPro" id="IPR001680">
    <property type="entry name" value="WD40_rpt"/>
</dbReference>
<dbReference type="PANTHER" id="PTHR19869">
    <property type="entry name" value="SPERMATID WD-REPEAT PROTEIN"/>
    <property type="match status" value="1"/>
</dbReference>
<feature type="repeat" description="WD" evidence="3">
    <location>
        <begin position="101"/>
        <end position="142"/>
    </location>
</feature>
<reference evidence="5 6" key="1">
    <citation type="submission" date="2025-05" db="UniProtKB">
        <authorList>
            <consortium name="RefSeq"/>
        </authorList>
    </citation>
    <scope>IDENTIFICATION</scope>
</reference>
<accession>A0ABM5F6W6</accession>
<dbReference type="CDD" id="cd00200">
    <property type="entry name" value="WD40"/>
    <property type="match status" value="1"/>
</dbReference>
<dbReference type="PANTHER" id="PTHR19869:SF1">
    <property type="entry name" value="WD REPEAT-CONTAINING PROTEIN 31"/>
    <property type="match status" value="1"/>
</dbReference>
<dbReference type="RefSeq" id="XP_072841143.1">
    <property type="nucleotide sequence ID" value="XM_072985042.1"/>
</dbReference>
<dbReference type="GeneID" id="110087467"/>
<evidence type="ECO:0000256" key="1">
    <source>
        <dbReference type="ARBA" id="ARBA00022574"/>
    </source>
</evidence>
<proteinExistence type="predicted"/>
<keyword evidence="4" id="KW-1185">Reference proteome</keyword>
<organism evidence="4 5">
    <name type="scientific">Pogona vitticeps</name>
    <name type="common">central bearded dragon</name>
    <dbReference type="NCBI Taxonomy" id="103695"/>
    <lineage>
        <taxon>Eukaryota</taxon>
        <taxon>Metazoa</taxon>
        <taxon>Chordata</taxon>
        <taxon>Craniata</taxon>
        <taxon>Vertebrata</taxon>
        <taxon>Euteleostomi</taxon>
        <taxon>Lepidosauria</taxon>
        <taxon>Squamata</taxon>
        <taxon>Bifurcata</taxon>
        <taxon>Unidentata</taxon>
        <taxon>Episquamata</taxon>
        <taxon>Toxicofera</taxon>
        <taxon>Iguania</taxon>
        <taxon>Acrodonta</taxon>
        <taxon>Agamidae</taxon>
        <taxon>Amphibolurinae</taxon>
        <taxon>Pogona</taxon>
    </lineage>
</organism>
<dbReference type="PROSITE" id="PS50294">
    <property type="entry name" value="WD_REPEATS_REGION"/>
    <property type="match status" value="1"/>
</dbReference>
<evidence type="ECO:0000313" key="5">
    <source>
        <dbReference type="RefSeq" id="XP_072841143.1"/>
    </source>
</evidence>
<evidence type="ECO:0000313" key="4">
    <source>
        <dbReference type="Proteomes" id="UP001652642"/>
    </source>
</evidence>
<dbReference type="SUPFAM" id="SSF50978">
    <property type="entry name" value="WD40 repeat-like"/>
    <property type="match status" value="1"/>
</dbReference>
<gene>
    <name evidence="5 6 7" type="primary">WDR31</name>
</gene>
<dbReference type="InterPro" id="IPR036322">
    <property type="entry name" value="WD40_repeat_dom_sf"/>
</dbReference>
<evidence type="ECO:0000256" key="3">
    <source>
        <dbReference type="PROSITE-ProRule" id="PRU00221"/>
    </source>
</evidence>
<evidence type="ECO:0000256" key="2">
    <source>
        <dbReference type="ARBA" id="ARBA00022737"/>
    </source>
</evidence>
<keyword evidence="1 3" id="KW-0853">WD repeat</keyword>
<evidence type="ECO:0000313" key="6">
    <source>
        <dbReference type="RefSeq" id="XP_072841144.1"/>
    </source>
</evidence>
<dbReference type="PROSITE" id="PS50082">
    <property type="entry name" value="WD_REPEATS_2"/>
    <property type="match status" value="4"/>
</dbReference>
<dbReference type="InterPro" id="IPR040066">
    <property type="entry name" value="WDR31"/>
</dbReference>
<keyword evidence="2" id="KW-0677">Repeat</keyword>
<evidence type="ECO:0000313" key="7">
    <source>
        <dbReference type="RefSeq" id="XP_072841145.1"/>
    </source>
</evidence>
<sequence length="368" mass="39897">MFRGWGSEPVPGGGHLGVTIVDAPYPCQILTLLLFFHLARANREEETKCPSLPDAALRDQPAHTDAVASVASLAHDQCVSGGKDKAVVVCNWHRGNVVRRFWGHEHEVTKVGCLAELGFLFSASRDRTVKMWGLYSGALGAARCFSGHELVVSGLAVSPAFPRLCTGSRDNSVCTWDLETGACLRRVAISRNVVTHLCWVPGEPYVTQTSEDKTIRIWDTRELQVAHLFPAKKQIQTSCDVSPDGRYCLSTSSGFGHEGGEATLWDLRQVKGRVREFWGHAQTASSCIFLPQGLASFPEIATASHDGTVKVWSLETGACLSTAFLDGALSSLAACGKATFLCGSSTPWIHLMRVRSAKGPELQQVAKF</sequence>
<dbReference type="Pfam" id="PF00400">
    <property type="entry name" value="WD40"/>
    <property type="match status" value="4"/>
</dbReference>
<dbReference type="Gene3D" id="2.130.10.10">
    <property type="entry name" value="YVTN repeat-like/Quinoprotein amine dehydrogenase"/>
    <property type="match status" value="2"/>
</dbReference>